<proteinExistence type="predicted"/>
<dbReference type="SUPFAM" id="SSF46548">
    <property type="entry name" value="alpha-helical ferredoxin"/>
    <property type="match status" value="1"/>
</dbReference>
<dbReference type="PANTHER" id="PTHR42783:SF3">
    <property type="entry name" value="GLUTAMATE SYNTHASE [NADPH] SMALL CHAIN-RELATED"/>
    <property type="match status" value="1"/>
</dbReference>
<gene>
    <name evidence="8" type="ordered locus">Nitsa_1450</name>
</gene>
<keyword evidence="2" id="KW-0479">Metal-binding</keyword>
<evidence type="ECO:0000313" key="9">
    <source>
        <dbReference type="Proteomes" id="UP000008633"/>
    </source>
</evidence>
<dbReference type="KEGG" id="nsa:Nitsa_1450"/>
<evidence type="ECO:0000256" key="4">
    <source>
        <dbReference type="ARBA" id="ARBA00023004"/>
    </source>
</evidence>
<dbReference type="STRING" id="749222.Nitsa_1450"/>
<accession>E6WZQ8</accession>
<dbReference type="Gene3D" id="1.10.1060.10">
    <property type="entry name" value="Alpha-helical ferredoxin"/>
    <property type="match status" value="1"/>
</dbReference>
<dbReference type="NCBIfam" id="TIGR01318">
    <property type="entry name" value="gltD_gamma_fam"/>
    <property type="match status" value="1"/>
</dbReference>
<dbReference type="RefSeq" id="WP_013554388.1">
    <property type="nucleotide sequence ID" value="NC_014935.1"/>
</dbReference>
<evidence type="ECO:0000256" key="3">
    <source>
        <dbReference type="ARBA" id="ARBA00023002"/>
    </source>
</evidence>
<dbReference type="PRINTS" id="PR00419">
    <property type="entry name" value="ADXRDTASE"/>
</dbReference>
<feature type="domain" description="Dihydroprymidine dehydrogenase" evidence="7">
    <location>
        <begin position="20"/>
        <end position="129"/>
    </location>
</feature>
<evidence type="ECO:0000256" key="5">
    <source>
        <dbReference type="ARBA" id="ARBA00023014"/>
    </source>
</evidence>
<dbReference type="GO" id="GO:0004355">
    <property type="term" value="F:glutamate synthase (NADPH) activity"/>
    <property type="evidence" value="ECO:0007669"/>
    <property type="project" value="UniProtKB-EC"/>
</dbReference>
<dbReference type="InterPro" id="IPR006006">
    <property type="entry name" value="GltD-like"/>
</dbReference>
<organism evidence="8 9">
    <name type="scientific">Nitratifractor salsuginis (strain DSM 16511 / JCM 12458 / E9I37-1)</name>
    <dbReference type="NCBI Taxonomy" id="749222"/>
    <lineage>
        <taxon>Bacteria</taxon>
        <taxon>Pseudomonadati</taxon>
        <taxon>Campylobacterota</taxon>
        <taxon>Epsilonproteobacteria</taxon>
        <taxon>Campylobacterales</taxon>
        <taxon>Sulfurovaceae</taxon>
        <taxon>Nitratifractor</taxon>
    </lineage>
</organism>
<dbReference type="InterPro" id="IPR028261">
    <property type="entry name" value="DPD_II"/>
</dbReference>
<dbReference type="InterPro" id="IPR023753">
    <property type="entry name" value="FAD/NAD-binding_dom"/>
</dbReference>
<dbReference type="EC" id="1.4.1.13" evidence="8"/>
<dbReference type="eggNOG" id="COG0493">
    <property type="taxonomic scope" value="Bacteria"/>
</dbReference>
<dbReference type="AlphaFoldDB" id="E6WZQ8"/>
<sequence>MLRFFELERIDAVKRNVVERIKDFDEIYEIFKPEKAAEQADRCINCGDPYCHNGCPLHNFIPHWLKRTAEQDLEFAFNLSNESSPFPEVMGRICPHDRLCEGSCTLNDGYGAITIGSIETFISEEGFKRGMRPKFSEEKCGKKVAIVGAGPAGLSAATFLLREGVDVELFDRQNRPGGLLTYGIPGFKLDKKVVERRVKLLEKAGAVFHQNTEVGKDVSFENLVENFDAVFIGVGATKGRRPGINGEDAKGCYLAMEFLVDIQKKLFGEPRDKNIEVKGKKVVVIGGGDTAMDCVRTSLREQAASVKCLYRRDAHNMPGSRKEYINAKEEGVEFEFYCAPKEILKDENGAVVGVEMIKTRLGEPDEKGRQRVEEIPGSEFTEPADVVIFALGFDPVPYPFLAENGIETDRWGGILVDENYETTKPGVHAGGDCQRGADLVVTAVRDGREAAKAIVRKIRAAH</sequence>
<dbReference type="GO" id="GO:0046872">
    <property type="term" value="F:metal ion binding"/>
    <property type="evidence" value="ECO:0007669"/>
    <property type="project" value="UniProtKB-KW"/>
</dbReference>
<keyword evidence="4" id="KW-0408">Iron</keyword>
<dbReference type="PANTHER" id="PTHR42783">
    <property type="entry name" value="GLUTAMATE SYNTHASE [NADPH] SMALL CHAIN"/>
    <property type="match status" value="1"/>
</dbReference>
<keyword evidence="1" id="KW-0004">4Fe-4S</keyword>
<reference evidence="8 9" key="1">
    <citation type="journal article" date="2011" name="Stand. Genomic Sci.">
        <title>Complete genome sequence of Nitratifractor salsuginis type strain (E9I37-1).</title>
        <authorList>
            <person name="Anderson I."/>
            <person name="Sikorski J."/>
            <person name="Zeytun A."/>
            <person name="Nolan M."/>
            <person name="Lapidus A."/>
            <person name="Lucas S."/>
            <person name="Hammon N."/>
            <person name="Deshpande S."/>
            <person name="Cheng J.F."/>
            <person name="Tapia R."/>
            <person name="Han C."/>
            <person name="Goodwin L."/>
            <person name="Pitluck S."/>
            <person name="Liolios K."/>
            <person name="Pagani I."/>
            <person name="Ivanova N."/>
            <person name="Huntemann M."/>
            <person name="Mavromatis K."/>
            <person name="Ovchinikova G."/>
            <person name="Pati A."/>
            <person name="Chen A."/>
            <person name="Palaniappan K."/>
            <person name="Land M."/>
            <person name="Hauser L."/>
            <person name="Brambilla E.M."/>
            <person name="Ngatchou-Djao O.D."/>
            <person name="Rohde M."/>
            <person name="Tindall B.J."/>
            <person name="Goker M."/>
            <person name="Detter J.C."/>
            <person name="Woyke T."/>
            <person name="Bristow J."/>
            <person name="Eisen J.A."/>
            <person name="Markowitz V."/>
            <person name="Hugenholtz P."/>
            <person name="Klenk H.P."/>
            <person name="Kyrpides N.C."/>
        </authorList>
    </citation>
    <scope>NUCLEOTIDE SEQUENCE [LARGE SCALE GENOMIC DNA]</scope>
    <source>
        <strain evidence="9">DSM 16511 / JCM 12458 / E9I37-1</strain>
    </source>
</reference>
<keyword evidence="5" id="KW-0411">Iron-sulfur</keyword>
<keyword evidence="3 8" id="KW-0560">Oxidoreductase</keyword>
<keyword evidence="9" id="KW-1185">Reference proteome</keyword>
<protein>
    <submittedName>
        <fullName evidence="8">Glutamate synthase (NADPH) small subunit</fullName>
        <ecNumber evidence="8">1.4.1.13</ecNumber>
    </submittedName>
</protein>
<dbReference type="OrthoDB" id="9803192at2"/>
<evidence type="ECO:0000256" key="1">
    <source>
        <dbReference type="ARBA" id="ARBA00022485"/>
    </source>
</evidence>
<feature type="domain" description="FAD/NAD(P)-binding" evidence="6">
    <location>
        <begin position="142"/>
        <end position="447"/>
    </location>
</feature>
<dbReference type="InterPro" id="IPR009051">
    <property type="entry name" value="Helical_ferredxn"/>
</dbReference>
<dbReference type="Gene3D" id="3.40.50.720">
    <property type="entry name" value="NAD(P)-binding Rossmann-like Domain"/>
    <property type="match status" value="1"/>
</dbReference>
<evidence type="ECO:0000259" key="6">
    <source>
        <dbReference type="Pfam" id="PF07992"/>
    </source>
</evidence>
<evidence type="ECO:0000313" key="8">
    <source>
        <dbReference type="EMBL" id="ADV46699.1"/>
    </source>
</evidence>
<dbReference type="InterPro" id="IPR036188">
    <property type="entry name" value="FAD/NAD-bd_sf"/>
</dbReference>
<dbReference type="Gene3D" id="3.50.50.60">
    <property type="entry name" value="FAD/NAD(P)-binding domain"/>
    <property type="match status" value="1"/>
</dbReference>
<dbReference type="GO" id="GO:0051539">
    <property type="term" value="F:4 iron, 4 sulfur cluster binding"/>
    <property type="evidence" value="ECO:0007669"/>
    <property type="project" value="UniProtKB-KW"/>
</dbReference>
<dbReference type="Pfam" id="PF14691">
    <property type="entry name" value="Fer4_20"/>
    <property type="match status" value="1"/>
</dbReference>
<evidence type="ECO:0000259" key="7">
    <source>
        <dbReference type="Pfam" id="PF14691"/>
    </source>
</evidence>
<name>E6WZQ8_NITSE</name>
<dbReference type="HOGENOM" id="CLU_000422_3_3_7"/>
<dbReference type="SUPFAM" id="SSF51971">
    <property type="entry name" value="Nucleotide-binding domain"/>
    <property type="match status" value="1"/>
</dbReference>
<dbReference type="Pfam" id="PF07992">
    <property type="entry name" value="Pyr_redox_2"/>
    <property type="match status" value="1"/>
</dbReference>
<dbReference type="Proteomes" id="UP000008633">
    <property type="component" value="Chromosome"/>
</dbReference>
<dbReference type="EMBL" id="CP002452">
    <property type="protein sequence ID" value="ADV46699.1"/>
    <property type="molecule type" value="Genomic_DNA"/>
</dbReference>
<reference evidence="9" key="2">
    <citation type="submission" date="2011-01" db="EMBL/GenBank/DDBJ databases">
        <title>The complete genome of Nitratifractor salsuginis DSM 16511.</title>
        <authorList>
            <consortium name="US DOE Joint Genome Institute (JGI-PGF)"/>
            <person name="Lucas S."/>
            <person name="Copeland A."/>
            <person name="Lapidus A."/>
            <person name="Bruce D."/>
            <person name="Goodwin L."/>
            <person name="Pitluck S."/>
            <person name="Kyrpides N."/>
            <person name="Mavromatis K."/>
            <person name="Ivanova N."/>
            <person name="Mikhailova N."/>
            <person name="Zeytun A."/>
            <person name="Detter J.C."/>
            <person name="Tapia R."/>
            <person name="Han C."/>
            <person name="Land M."/>
            <person name="Hauser L."/>
            <person name="Markowitz V."/>
            <person name="Cheng J.-F."/>
            <person name="Hugenholtz P."/>
            <person name="Woyke T."/>
            <person name="Wu D."/>
            <person name="Tindall B."/>
            <person name="Schuetze A."/>
            <person name="Brambilla E."/>
            <person name="Klenk H.-P."/>
            <person name="Eisen J.A."/>
        </authorList>
    </citation>
    <scope>NUCLEOTIDE SEQUENCE [LARGE SCALE GENOMIC DNA]</scope>
    <source>
        <strain evidence="9">DSM 16511 / JCM 12458 / E9I37-1</strain>
    </source>
</reference>
<evidence type="ECO:0000256" key="2">
    <source>
        <dbReference type="ARBA" id="ARBA00022723"/>
    </source>
</evidence>